<reference evidence="1" key="1">
    <citation type="submission" date="2016-12" db="EMBL/GenBank/DDBJ databases">
        <authorList>
            <person name="Moulin L."/>
        </authorList>
    </citation>
    <scope>NUCLEOTIDE SEQUENCE [LARGE SCALE GENOMIC DNA]</scope>
    <source>
        <strain evidence="1">STM 7183</strain>
    </source>
</reference>
<evidence type="ECO:0000313" key="1">
    <source>
        <dbReference type="EMBL" id="SIT44661.1"/>
    </source>
</evidence>
<dbReference type="Proteomes" id="UP000195569">
    <property type="component" value="Unassembled WGS sequence"/>
</dbReference>
<proteinExistence type="predicted"/>
<comment type="caution">
    <text evidence="1">The sequence shown here is derived from an EMBL/GenBank/DDBJ whole genome shotgun (WGS) entry which is preliminary data.</text>
</comment>
<organism evidence="1 2">
    <name type="scientific">Paraburkholderia piptadeniae</name>
    <dbReference type="NCBI Taxonomy" id="1701573"/>
    <lineage>
        <taxon>Bacteria</taxon>
        <taxon>Pseudomonadati</taxon>
        <taxon>Pseudomonadota</taxon>
        <taxon>Betaproteobacteria</taxon>
        <taxon>Burkholderiales</taxon>
        <taxon>Burkholderiaceae</taxon>
        <taxon>Paraburkholderia</taxon>
    </lineage>
</organism>
<accession>A0A1N7SBG2</accession>
<sequence>MWVAVSYRATPALVAASRSACVLCGANAYTQFAAKGCEDLRCRGPQRGCMKQVRRLSSALVTHVEQDAVA</sequence>
<gene>
    <name evidence="1" type="ORF">BN2476_420112</name>
</gene>
<dbReference type="EMBL" id="CYGY02000042">
    <property type="protein sequence ID" value="SIT44661.1"/>
    <property type="molecule type" value="Genomic_DNA"/>
</dbReference>
<dbReference type="AlphaFoldDB" id="A0A1N7SBG2"/>
<name>A0A1N7SBG2_9BURK</name>
<keyword evidence="2" id="KW-1185">Reference proteome</keyword>
<evidence type="ECO:0000313" key="2">
    <source>
        <dbReference type="Proteomes" id="UP000195569"/>
    </source>
</evidence>
<protein>
    <submittedName>
        <fullName evidence="1">Uncharacterized protein</fullName>
    </submittedName>
</protein>